<evidence type="ECO:0000313" key="2">
    <source>
        <dbReference type="Proteomes" id="UP000821866"/>
    </source>
</evidence>
<accession>A0A9J6F5D1</accession>
<sequence>MRVHVEALQIPEISADLLQPPDERVTPLAQEQGLKLAEEVPDGYQPGVGIELFFGAYCYWDITTGSVKRSNVRLVATENVFGLVLQGTETTLSASTQLTSVGMMRFSVNQEPSDVFRQLRPFWELQHLDIIDYAPLTTENDDVIWAFADTMLYKNSVYEVRLL</sequence>
<dbReference type="Proteomes" id="UP000821866">
    <property type="component" value="Chromosome 1"/>
</dbReference>
<keyword evidence="2" id="KW-1185">Reference proteome</keyword>
<protein>
    <submittedName>
        <fullName evidence="1">Uncharacterized protein</fullName>
    </submittedName>
</protein>
<dbReference type="EMBL" id="JABSTU010000001">
    <property type="protein sequence ID" value="KAH8041867.1"/>
    <property type="molecule type" value="Genomic_DNA"/>
</dbReference>
<reference evidence="1" key="2">
    <citation type="submission" date="2021-09" db="EMBL/GenBank/DDBJ databases">
        <authorList>
            <person name="Jia N."/>
            <person name="Wang J."/>
            <person name="Shi W."/>
            <person name="Du L."/>
            <person name="Sun Y."/>
            <person name="Zhan W."/>
            <person name="Jiang J."/>
            <person name="Wang Q."/>
            <person name="Zhang B."/>
            <person name="Ji P."/>
            <person name="Sakyi L.B."/>
            <person name="Cui X."/>
            <person name="Yuan T."/>
            <person name="Jiang B."/>
            <person name="Yang W."/>
            <person name="Lam T.T.-Y."/>
            <person name="Chang Q."/>
            <person name="Ding S."/>
            <person name="Wang X."/>
            <person name="Zhu J."/>
            <person name="Ruan X."/>
            <person name="Zhao L."/>
            <person name="Wei J."/>
            <person name="Que T."/>
            <person name="Du C."/>
            <person name="Cheng J."/>
            <person name="Dai P."/>
            <person name="Han X."/>
            <person name="Huang E."/>
            <person name="Gao Y."/>
            <person name="Liu J."/>
            <person name="Shao H."/>
            <person name="Ye R."/>
            <person name="Li L."/>
            <person name="Wei W."/>
            <person name="Wang X."/>
            <person name="Wang C."/>
            <person name="Huo Q."/>
            <person name="Li W."/>
            <person name="Guo W."/>
            <person name="Chen H."/>
            <person name="Chen S."/>
            <person name="Zhou L."/>
            <person name="Zhou L."/>
            <person name="Ni X."/>
            <person name="Tian J."/>
            <person name="Zhou Y."/>
            <person name="Sheng Y."/>
            <person name="Liu T."/>
            <person name="Pan Y."/>
            <person name="Xia L."/>
            <person name="Li J."/>
            <person name="Zhao F."/>
            <person name="Cao W."/>
        </authorList>
    </citation>
    <scope>NUCLEOTIDE SEQUENCE</scope>
    <source>
        <strain evidence="1">Rmic-2018</strain>
        <tissue evidence="1">Larvae</tissue>
    </source>
</reference>
<dbReference type="VEuPathDB" id="VectorBase:LOC119181740"/>
<proteinExistence type="predicted"/>
<evidence type="ECO:0000313" key="1">
    <source>
        <dbReference type="EMBL" id="KAH8041867.1"/>
    </source>
</evidence>
<reference evidence="1" key="1">
    <citation type="journal article" date="2020" name="Cell">
        <title>Large-Scale Comparative Analyses of Tick Genomes Elucidate Their Genetic Diversity and Vector Capacities.</title>
        <authorList>
            <consortium name="Tick Genome and Microbiome Consortium (TIGMIC)"/>
            <person name="Jia N."/>
            <person name="Wang J."/>
            <person name="Shi W."/>
            <person name="Du L."/>
            <person name="Sun Y."/>
            <person name="Zhan W."/>
            <person name="Jiang J.F."/>
            <person name="Wang Q."/>
            <person name="Zhang B."/>
            <person name="Ji P."/>
            <person name="Bell-Sakyi L."/>
            <person name="Cui X.M."/>
            <person name="Yuan T.T."/>
            <person name="Jiang B.G."/>
            <person name="Yang W.F."/>
            <person name="Lam T.T."/>
            <person name="Chang Q.C."/>
            <person name="Ding S.J."/>
            <person name="Wang X.J."/>
            <person name="Zhu J.G."/>
            <person name="Ruan X.D."/>
            <person name="Zhao L."/>
            <person name="Wei J.T."/>
            <person name="Ye R.Z."/>
            <person name="Que T.C."/>
            <person name="Du C.H."/>
            <person name="Zhou Y.H."/>
            <person name="Cheng J.X."/>
            <person name="Dai P.F."/>
            <person name="Guo W.B."/>
            <person name="Han X.H."/>
            <person name="Huang E.J."/>
            <person name="Li L.F."/>
            <person name="Wei W."/>
            <person name="Gao Y.C."/>
            <person name="Liu J.Z."/>
            <person name="Shao H.Z."/>
            <person name="Wang X."/>
            <person name="Wang C.C."/>
            <person name="Yang T.C."/>
            <person name="Huo Q.B."/>
            <person name="Li W."/>
            <person name="Chen H.Y."/>
            <person name="Chen S.E."/>
            <person name="Zhou L.G."/>
            <person name="Ni X.B."/>
            <person name="Tian J.H."/>
            <person name="Sheng Y."/>
            <person name="Liu T."/>
            <person name="Pan Y.S."/>
            <person name="Xia L.Y."/>
            <person name="Li J."/>
            <person name="Zhao F."/>
            <person name="Cao W.C."/>
        </authorList>
    </citation>
    <scope>NUCLEOTIDE SEQUENCE</scope>
    <source>
        <strain evidence="1">Rmic-2018</strain>
    </source>
</reference>
<comment type="caution">
    <text evidence="1">The sequence shown here is derived from an EMBL/GenBank/DDBJ whole genome shotgun (WGS) entry which is preliminary data.</text>
</comment>
<dbReference type="AlphaFoldDB" id="A0A9J6F5D1"/>
<gene>
    <name evidence="1" type="ORF">HPB51_019248</name>
</gene>
<name>A0A9J6F5D1_RHIMP</name>
<organism evidence="1 2">
    <name type="scientific">Rhipicephalus microplus</name>
    <name type="common">Cattle tick</name>
    <name type="synonym">Boophilus microplus</name>
    <dbReference type="NCBI Taxonomy" id="6941"/>
    <lineage>
        <taxon>Eukaryota</taxon>
        <taxon>Metazoa</taxon>
        <taxon>Ecdysozoa</taxon>
        <taxon>Arthropoda</taxon>
        <taxon>Chelicerata</taxon>
        <taxon>Arachnida</taxon>
        <taxon>Acari</taxon>
        <taxon>Parasitiformes</taxon>
        <taxon>Ixodida</taxon>
        <taxon>Ixodoidea</taxon>
        <taxon>Ixodidae</taxon>
        <taxon>Rhipicephalinae</taxon>
        <taxon>Rhipicephalus</taxon>
        <taxon>Boophilus</taxon>
    </lineage>
</organism>